<evidence type="ECO:0000256" key="3">
    <source>
        <dbReference type="ARBA" id="ARBA00022723"/>
    </source>
</evidence>
<reference evidence="7 8" key="1">
    <citation type="submission" date="2017-09" db="EMBL/GenBank/DDBJ databases">
        <title>Depth-based differentiation of microbial function through sediment-hosted aquifers and enrichment of novel symbionts in the deep terrestrial subsurface.</title>
        <authorList>
            <person name="Probst A.J."/>
            <person name="Ladd B."/>
            <person name="Jarett J.K."/>
            <person name="Geller-Mcgrath D.E."/>
            <person name="Sieber C.M."/>
            <person name="Emerson J.B."/>
            <person name="Anantharaman K."/>
            <person name="Thomas B.C."/>
            <person name="Malmstrom R."/>
            <person name="Stieglmeier M."/>
            <person name="Klingl A."/>
            <person name="Woyke T."/>
            <person name="Ryan C.M."/>
            <person name="Banfield J.F."/>
        </authorList>
    </citation>
    <scope>NUCLEOTIDE SEQUENCE [LARGE SCALE GENOMIC DNA]</scope>
    <source>
        <strain evidence="7">CG23_combo_of_CG06-09_8_20_14_all_38_19</strain>
    </source>
</reference>
<comment type="caution">
    <text evidence="7">The sequence shown here is derived from an EMBL/GenBank/DDBJ whole genome shotgun (WGS) entry which is preliminary data.</text>
</comment>
<evidence type="ECO:0000313" key="7">
    <source>
        <dbReference type="EMBL" id="PIP23445.1"/>
    </source>
</evidence>
<dbReference type="InterPro" id="IPR000123">
    <property type="entry name" value="Reverse_transcriptase_msDNA"/>
</dbReference>
<gene>
    <name evidence="7" type="ORF">COX36_03310</name>
</gene>
<dbReference type="CDD" id="cd03487">
    <property type="entry name" value="RT_Bac_retron_II"/>
    <property type="match status" value="1"/>
</dbReference>
<dbReference type="PROSITE" id="PS50878">
    <property type="entry name" value="RT_POL"/>
    <property type="match status" value="1"/>
</dbReference>
<organism evidence="7 8">
    <name type="scientific">Candidatus Nealsonbacteria bacterium CG23_combo_of_CG06-09_8_20_14_all_38_19</name>
    <dbReference type="NCBI Taxonomy" id="1974721"/>
    <lineage>
        <taxon>Bacteria</taxon>
        <taxon>Candidatus Nealsoniibacteriota</taxon>
    </lineage>
</organism>
<evidence type="ECO:0000256" key="5">
    <source>
        <dbReference type="ARBA" id="ARBA00022918"/>
    </source>
</evidence>
<keyword evidence="4" id="KW-0460">Magnesium</keyword>
<dbReference type="GO" id="GO:0003964">
    <property type="term" value="F:RNA-directed DNA polymerase activity"/>
    <property type="evidence" value="ECO:0007669"/>
    <property type="project" value="UniProtKB-KW"/>
</dbReference>
<dbReference type="GO" id="GO:0046872">
    <property type="term" value="F:metal ion binding"/>
    <property type="evidence" value="ECO:0007669"/>
    <property type="project" value="UniProtKB-KW"/>
</dbReference>
<dbReference type="GO" id="GO:0003723">
    <property type="term" value="F:RNA binding"/>
    <property type="evidence" value="ECO:0007669"/>
    <property type="project" value="InterPro"/>
</dbReference>
<evidence type="ECO:0000256" key="1">
    <source>
        <dbReference type="ARBA" id="ARBA00022679"/>
    </source>
</evidence>
<name>A0A2G9YW32_9BACT</name>
<sequence>MEDCEGFSDEELDDVEYSVQLAAENEEFEWRLQREIQRKRKEIPALVWLAHQMKIAPDNLDTVLNMVRNDQSPYRMITLDKPDGGKRRIFIPIDPLKRIQRKIVKCILSDFQTGPNCYGFSGGSIVEAIEPHLQAGTILYVDIRDAFSSSSAEMVMSYLTEGRVPTFRYDYNGKSWPYCYDEDGERGLHYGSTRRLVFEGMLREGRMSWSAARIIVDLTTYPVIGSTCVLPQGAPTSPWLFDMVCKKLDEKLTAFAQKVGGKYTRYADNIFFSMDQDEFPNPVKNAVLRMIRMYGRFRPHKIRVRRMTKGAVKLLGLNVIEGQIHNTREFKRRLRLAIHHVEWFLNNRLKDTPEFDTAWHKLQGLMAFARIDTLPPKLLESYYELEDRIFKIN</sequence>
<dbReference type="InterPro" id="IPR000477">
    <property type="entry name" value="RT_dom"/>
</dbReference>
<keyword evidence="1" id="KW-0808">Transferase</keyword>
<protein>
    <recommendedName>
        <fullName evidence="6">Reverse transcriptase domain-containing protein</fullName>
    </recommendedName>
</protein>
<keyword evidence="3" id="KW-0479">Metal-binding</keyword>
<dbReference type="Proteomes" id="UP000230273">
    <property type="component" value="Unassembled WGS sequence"/>
</dbReference>
<dbReference type="AlphaFoldDB" id="A0A2G9YW32"/>
<keyword evidence="2" id="KW-0548">Nucleotidyltransferase</keyword>
<dbReference type="Pfam" id="PF00078">
    <property type="entry name" value="RVT_1"/>
    <property type="match status" value="1"/>
</dbReference>
<evidence type="ECO:0000259" key="6">
    <source>
        <dbReference type="PROSITE" id="PS50878"/>
    </source>
</evidence>
<dbReference type="EMBL" id="PCRP01000054">
    <property type="protein sequence ID" value="PIP23445.1"/>
    <property type="molecule type" value="Genomic_DNA"/>
</dbReference>
<evidence type="ECO:0000256" key="4">
    <source>
        <dbReference type="ARBA" id="ARBA00022842"/>
    </source>
</evidence>
<accession>A0A2G9YW32</accession>
<evidence type="ECO:0000256" key="2">
    <source>
        <dbReference type="ARBA" id="ARBA00022695"/>
    </source>
</evidence>
<feature type="domain" description="Reverse transcriptase" evidence="6">
    <location>
        <begin position="60"/>
        <end position="319"/>
    </location>
</feature>
<evidence type="ECO:0000313" key="8">
    <source>
        <dbReference type="Proteomes" id="UP000230273"/>
    </source>
</evidence>
<keyword evidence="5" id="KW-0695">RNA-directed DNA polymerase</keyword>
<proteinExistence type="predicted"/>